<dbReference type="InterPro" id="IPR024537">
    <property type="entry name" value="DUF3322"/>
</dbReference>
<dbReference type="KEGG" id="daer:H9K75_13940"/>
<dbReference type="RefSeq" id="WP_187723119.1">
    <property type="nucleotide sequence ID" value="NZ_CP060783.1"/>
</dbReference>
<dbReference type="InterPro" id="IPR014544">
    <property type="entry name" value="UCP028408"/>
</dbReference>
<evidence type="ECO:0000259" key="2">
    <source>
        <dbReference type="Pfam" id="PF11795"/>
    </source>
</evidence>
<reference evidence="3 4" key="1">
    <citation type="submission" date="2020-08" db="EMBL/GenBank/DDBJ databases">
        <title>Genome sequence of Diaphorobacter aerolatus KACC 16536T.</title>
        <authorList>
            <person name="Hyun D.-W."/>
            <person name="Bae J.-W."/>
        </authorList>
    </citation>
    <scope>NUCLEOTIDE SEQUENCE [LARGE SCALE GENOMIC DNA]</scope>
    <source>
        <strain evidence="3 4">KACC 16536</strain>
    </source>
</reference>
<organism evidence="3 4">
    <name type="scientific">Diaphorobacter aerolatus</name>
    <dbReference type="NCBI Taxonomy" id="1288495"/>
    <lineage>
        <taxon>Bacteria</taxon>
        <taxon>Pseudomonadati</taxon>
        <taxon>Pseudomonadota</taxon>
        <taxon>Betaproteobacteria</taxon>
        <taxon>Burkholderiales</taxon>
        <taxon>Comamonadaceae</taxon>
        <taxon>Diaphorobacter</taxon>
    </lineage>
</organism>
<name>A0A7H0GGJ1_9BURK</name>
<gene>
    <name evidence="3" type="ORF">H9K75_13940</name>
</gene>
<dbReference type="Pfam" id="PF11795">
    <property type="entry name" value="DUF3322"/>
    <property type="match status" value="1"/>
</dbReference>
<dbReference type="Pfam" id="PF09983">
    <property type="entry name" value="JetD_C"/>
    <property type="match status" value="1"/>
</dbReference>
<dbReference type="AlphaFoldDB" id="A0A7H0GGJ1"/>
<evidence type="ECO:0000313" key="4">
    <source>
        <dbReference type="Proteomes" id="UP000516028"/>
    </source>
</evidence>
<sequence length="368" mass="40966">MKSPAQIAMQLARQWRNADLRERRLLQGGEEWPIEQSIGFPDSAEFAGMTPRLRQHIADWRAVSEGGPGRVQWAQRKYRAGAAPVDLPVKWLLDKPSDWLAAAQDAEMQKQYAFLRETLAQIDPCLHRLVVRRTALTQGLSPQELILATRVAMLLTPGCAEGRPLRALALAGNDSKFIERHETLLKALLDERFDGEATRQGLHAFLGALHATEHWLLVVPLAQGLLPFPRLRLAASDLIHTALPATHILVIENEQALHMLPSKVADTIAILGAGLNLEWLAAPWLRDRQVSYWGDLDTWGLYMLGRARSCVPGLRAIMMDDLTFDAHAPQAVPEIVHAPICQRACWILKRRFSSASRRASAAALSKSS</sequence>
<protein>
    <recommendedName>
        <fullName evidence="5">DUF3322 and DUF2220 domain-containing protein</fullName>
    </recommendedName>
</protein>
<dbReference type="EMBL" id="CP060783">
    <property type="protein sequence ID" value="QNP47407.1"/>
    <property type="molecule type" value="Genomic_DNA"/>
</dbReference>
<feature type="domain" description="DUF3322" evidence="2">
    <location>
        <begin position="4"/>
        <end position="190"/>
    </location>
</feature>
<evidence type="ECO:0008006" key="5">
    <source>
        <dbReference type="Google" id="ProtNLM"/>
    </source>
</evidence>
<feature type="domain" description="Wadjet protein JetD C-terminal" evidence="1">
    <location>
        <begin position="209"/>
        <end position="342"/>
    </location>
</feature>
<dbReference type="InterPro" id="IPR024534">
    <property type="entry name" value="JetD_C"/>
</dbReference>
<accession>A0A7H0GGJ1</accession>
<dbReference type="PIRSF" id="PIRSF028408">
    <property type="entry name" value="UCP028408"/>
    <property type="match status" value="1"/>
</dbReference>
<keyword evidence="4" id="KW-1185">Reference proteome</keyword>
<evidence type="ECO:0000259" key="1">
    <source>
        <dbReference type="Pfam" id="PF09983"/>
    </source>
</evidence>
<proteinExistence type="predicted"/>
<evidence type="ECO:0000313" key="3">
    <source>
        <dbReference type="EMBL" id="QNP47407.1"/>
    </source>
</evidence>
<dbReference type="Proteomes" id="UP000516028">
    <property type="component" value="Chromosome"/>
</dbReference>